<dbReference type="GO" id="GO:0046872">
    <property type="term" value="F:metal ion binding"/>
    <property type="evidence" value="ECO:0007669"/>
    <property type="project" value="UniProtKB-UniRule"/>
</dbReference>
<dbReference type="UniPathway" id="UPA00139">
    <property type="reaction ID" value="UER00341"/>
</dbReference>
<keyword evidence="2" id="KW-0106">Calcium</keyword>
<comment type="caution">
    <text evidence="3">The sequence shown here is derived from an EMBL/GenBank/DDBJ whole genome shotgun (WGS) entry which is preliminary data.</text>
</comment>
<evidence type="ECO:0000313" key="3">
    <source>
        <dbReference type="EMBL" id="CAF1031529.1"/>
    </source>
</evidence>
<sequence>MYGSEVSSSGEYTMMHSGVSSTISGPTPDSYGSMLELSWRGSKPLQLDENLTRKFLEDGDTVTMTGFYQGDGFKIGFGQCIGTIIPALPLPT</sequence>
<keyword evidence="2" id="KW-0378">Hydrolase</keyword>
<keyword evidence="2" id="KW-0460">Magnesium</keyword>
<feature type="binding site" evidence="1">
    <location>
        <position position="22"/>
    </location>
    <ligand>
        <name>substrate</name>
    </ligand>
</feature>
<dbReference type="PANTHER" id="PTHR43069:SF2">
    <property type="entry name" value="FUMARYLACETOACETASE"/>
    <property type="match status" value="1"/>
</dbReference>
<dbReference type="EC" id="3.7.1.2" evidence="2"/>
<proteinExistence type="inferred from homology"/>
<evidence type="ECO:0000256" key="2">
    <source>
        <dbReference type="RuleBase" id="RU366008"/>
    </source>
</evidence>
<evidence type="ECO:0000256" key="1">
    <source>
        <dbReference type="PIRSR" id="PIRSR605959-2"/>
    </source>
</evidence>
<dbReference type="GO" id="GO:0004334">
    <property type="term" value="F:fumarylacetoacetase activity"/>
    <property type="evidence" value="ECO:0007669"/>
    <property type="project" value="UniProtKB-UniRule"/>
</dbReference>
<dbReference type="InterPro" id="IPR005959">
    <property type="entry name" value="Fumarylacetoacetase"/>
</dbReference>
<dbReference type="GO" id="GO:0006559">
    <property type="term" value="P:L-phenylalanine catabolic process"/>
    <property type="evidence" value="ECO:0007669"/>
    <property type="project" value="UniProtKB-UniRule"/>
</dbReference>
<gene>
    <name evidence="3" type="ORF">ZHD862_LOCUS14069</name>
</gene>
<dbReference type="EMBL" id="CAJNOT010000598">
    <property type="protein sequence ID" value="CAF1031529.1"/>
    <property type="molecule type" value="Genomic_DNA"/>
</dbReference>
<dbReference type="InterPro" id="IPR036663">
    <property type="entry name" value="Fumarylacetoacetase_C_sf"/>
</dbReference>
<dbReference type="GO" id="GO:0006572">
    <property type="term" value="P:L-tyrosine catabolic process"/>
    <property type="evidence" value="ECO:0007669"/>
    <property type="project" value="UniProtKB-UniRule"/>
</dbReference>
<comment type="pathway">
    <text evidence="2">Amino-acid degradation; L-phenylalanine degradation; acetoacetate and fumarate from L-phenylalanine: step 6/6.</text>
</comment>
<protein>
    <recommendedName>
        <fullName evidence="2">Fumarylacetoacetase</fullName>
        <ecNumber evidence="2">3.7.1.2</ecNumber>
    </recommendedName>
    <alternativeName>
        <fullName evidence="2">Fumarylacetoacetate hydrolase</fullName>
    </alternativeName>
</protein>
<accession>A0A814J0H1</accession>
<comment type="similarity">
    <text evidence="2">Belongs to the FAH family.</text>
</comment>
<keyword evidence="2" id="KW-0479">Metal-binding</keyword>
<keyword evidence="2" id="KW-0828">Tyrosine catabolism</keyword>
<comment type="cofactor">
    <cofactor evidence="2">
        <name>Mg(2+)</name>
        <dbReference type="ChEBI" id="CHEBI:18420"/>
    </cofactor>
    <cofactor evidence="2">
        <name>Ca(2+)</name>
        <dbReference type="ChEBI" id="CHEBI:29108"/>
    </cofactor>
</comment>
<dbReference type="PANTHER" id="PTHR43069">
    <property type="entry name" value="FUMARYLACETOACETASE"/>
    <property type="match status" value="1"/>
</dbReference>
<organism evidence="3 4">
    <name type="scientific">Rotaria sordida</name>
    <dbReference type="NCBI Taxonomy" id="392033"/>
    <lineage>
        <taxon>Eukaryota</taxon>
        <taxon>Metazoa</taxon>
        <taxon>Spiralia</taxon>
        <taxon>Gnathifera</taxon>
        <taxon>Rotifera</taxon>
        <taxon>Eurotatoria</taxon>
        <taxon>Bdelloidea</taxon>
        <taxon>Philodinida</taxon>
        <taxon>Philodinidae</taxon>
        <taxon>Rotaria</taxon>
    </lineage>
</organism>
<dbReference type="AlphaFoldDB" id="A0A814J0H1"/>
<evidence type="ECO:0000313" key="4">
    <source>
        <dbReference type="Proteomes" id="UP000663864"/>
    </source>
</evidence>
<reference evidence="3" key="1">
    <citation type="submission" date="2021-02" db="EMBL/GenBank/DDBJ databases">
        <authorList>
            <person name="Nowell W R."/>
        </authorList>
    </citation>
    <scope>NUCLEOTIDE SEQUENCE</scope>
</reference>
<name>A0A814J0H1_9BILA</name>
<comment type="catalytic activity">
    <reaction evidence="2">
        <text>4-fumarylacetoacetate + H2O = acetoacetate + fumarate + H(+)</text>
        <dbReference type="Rhea" id="RHEA:10244"/>
        <dbReference type="ChEBI" id="CHEBI:13705"/>
        <dbReference type="ChEBI" id="CHEBI:15377"/>
        <dbReference type="ChEBI" id="CHEBI:15378"/>
        <dbReference type="ChEBI" id="CHEBI:18034"/>
        <dbReference type="ChEBI" id="CHEBI:29806"/>
        <dbReference type="EC" id="3.7.1.2"/>
    </reaction>
</comment>
<dbReference type="Gene3D" id="3.90.850.10">
    <property type="entry name" value="Fumarylacetoacetase-like, C-terminal domain"/>
    <property type="match status" value="1"/>
</dbReference>
<keyword evidence="2" id="KW-0585">Phenylalanine catabolism</keyword>
<dbReference type="SUPFAM" id="SSF56529">
    <property type="entry name" value="FAH"/>
    <property type="match status" value="1"/>
</dbReference>
<dbReference type="Proteomes" id="UP000663864">
    <property type="component" value="Unassembled WGS sequence"/>
</dbReference>
<dbReference type="GO" id="GO:1902000">
    <property type="term" value="P:homogentisate catabolic process"/>
    <property type="evidence" value="ECO:0007669"/>
    <property type="project" value="TreeGrafter"/>
</dbReference>